<gene>
    <name evidence="2" type="ORF">DES48_101132</name>
</gene>
<dbReference type="Proteomes" id="UP000252254">
    <property type="component" value="Unassembled WGS sequence"/>
</dbReference>
<dbReference type="AlphaFoldDB" id="A0A366EHB8"/>
<comment type="caution">
    <text evidence="2">The sequence shown here is derived from an EMBL/GenBank/DDBJ whole genome shotgun (WGS) entry which is preliminary data.</text>
</comment>
<name>A0A366EHB8_9BACI</name>
<dbReference type="EMBL" id="QNRI01000001">
    <property type="protein sequence ID" value="RBP01396.1"/>
    <property type="molecule type" value="Genomic_DNA"/>
</dbReference>
<reference evidence="2 3" key="1">
    <citation type="submission" date="2018-06" db="EMBL/GenBank/DDBJ databases">
        <title>Genomic Encyclopedia of Type Strains, Phase IV (KMG-IV): sequencing the most valuable type-strain genomes for metagenomic binning, comparative biology and taxonomic classification.</title>
        <authorList>
            <person name="Goeker M."/>
        </authorList>
    </citation>
    <scope>NUCLEOTIDE SEQUENCE [LARGE SCALE GENOMIC DNA]</scope>
    <source>
        <strain evidence="2 3">DSM 15140</strain>
    </source>
</reference>
<sequence length="61" mass="7175">MRNVWWMMAVAIGGMFILKKRYKIINMLLAITMIRKLIVTIGMRIPLVRNEIMSNLLQPTK</sequence>
<dbReference type="STRING" id="200904.GCA_900168775_02513"/>
<dbReference type="RefSeq" id="WP_079708500.1">
    <property type="nucleotide sequence ID" value="NZ_BAABQN010000001.1"/>
</dbReference>
<feature type="transmembrane region" description="Helical" evidence="1">
    <location>
        <begin position="24"/>
        <end position="47"/>
    </location>
</feature>
<keyword evidence="1" id="KW-0472">Membrane</keyword>
<keyword evidence="1" id="KW-1133">Transmembrane helix</keyword>
<keyword evidence="1" id="KW-0812">Transmembrane</keyword>
<proteinExistence type="predicted"/>
<evidence type="ECO:0000313" key="3">
    <source>
        <dbReference type="Proteomes" id="UP000252254"/>
    </source>
</evidence>
<evidence type="ECO:0000313" key="2">
    <source>
        <dbReference type="EMBL" id="RBP01396.1"/>
    </source>
</evidence>
<accession>A0A366EHB8</accession>
<protein>
    <submittedName>
        <fullName evidence="2">Uncharacterized protein</fullName>
    </submittedName>
</protein>
<evidence type="ECO:0000256" key="1">
    <source>
        <dbReference type="SAM" id="Phobius"/>
    </source>
</evidence>
<organism evidence="2 3">
    <name type="scientific">Paraliobacillus ryukyuensis</name>
    <dbReference type="NCBI Taxonomy" id="200904"/>
    <lineage>
        <taxon>Bacteria</taxon>
        <taxon>Bacillati</taxon>
        <taxon>Bacillota</taxon>
        <taxon>Bacilli</taxon>
        <taxon>Bacillales</taxon>
        <taxon>Bacillaceae</taxon>
        <taxon>Paraliobacillus</taxon>
    </lineage>
</organism>
<dbReference type="OrthoDB" id="2692040at2"/>
<keyword evidence="3" id="KW-1185">Reference proteome</keyword>